<evidence type="ECO:0000313" key="1">
    <source>
        <dbReference type="EMBL" id="KAG9351465.1"/>
    </source>
</evidence>
<gene>
    <name evidence="1" type="ORF">JZ751_022715</name>
</gene>
<dbReference type="Proteomes" id="UP000824540">
    <property type="component" value="Unassembled WGS sequence"/>
</dbReference>
<dbReference type="AlphaFoldDB" id="A0A8T2PFZ9"/>
<protein>
    <submittedName>
        <fullName evidence="1">Uncharacterized protein</fullName>
    </submittedName>
</protein>
<evidence type="ECO:0000313" key="2">
    <source>
        <dbReference type="Proteomes" id="UP000824540"/>
    </source>
</evidence>
<keyword evidence="2" id="KW-1185">Reference proteome</keyword>
<name>A0A8T2PFZ9_9TELE</name>
<dbReference type="Pfam" id="PF14968">
    <property type="entry name" value="CCDC84"/>
    <property type="match status" value="1"/>
</dbReference>
<reference evidence="1" key="1">
    <citation type="thesis" date="2021" institute="BYU ScholarsArchive" country="Provo, UT, USA">
        <title>Applications of and Algorithms for Genome Assembly and Genomic Analyses with an Emphasis on Marine Teleosts.</title>
        <authorList>
            <person name="Pickett B.D."/>
        </authorList>
    </citation>
    <scope>NUCLEOTIDE SEQUENCE</scope>
    <source>
        <strain evidence="1">HI-2016</strain>
    </source>
</reference>
<proteinExistence type="predicted"/>
<organism evidence="1 2">
    <name type="scientific">Albula glossodonta</name>
    <name type="common">roundjaw bonefish</name>
    <dbReference type="NCBI Taxonomy" id="121402"/>
    <lineage>
        <taxon>Eukaryota</taxon>
        <taxon>Metazoa</taxon>
        <taxon>Chordata</taxon>
        <taxon>Craniata</taxon>
        <taxon>Vertebrata</taxon>
        <taxon>Euteleostomi</taxon>
        <taxon>Actinopterygii</taxon>
        <taxon>Neopterygii</taxon>
        <taxon>Teleostei</taxon>
        <taxon>Albuliformes</taxon>
        <taxon>Albulidae</taxon>
        <taxon>Albula</taxon>
    </lineage>
</organism>
<accession>A0A8T2PFZ9</accession>
<comment type="caution">
    <text evidence="1">The sequence shown here is derived from an EMBL/GenBank/DDBJ whole genome shotgun (WGS) entry which is preliminary data.</text>
</comment>
<dbReference type="EMBL" id="JAFBMS010000006">
    <property type="protein sequence ID" value="KAG9351465.1"/>
    <property type="molecule type" value="Genomic_DNA"/>
</dbReference>
<sequence>MYQTICALFKVKLARRSIKSPQVQKFDCIEHDRKFWCYCCGLEVPKHVSNGNLTVLFGGLLEHMATFKAEVAKALDTFEENEDILTLPVSELKSNTDRKSCSPF</sequence>
<dbReference type="PANTHER" id="PTHR31198">
    <property type="entry name" value="COILED-COIL DOMAIN-CONTAINING PROTEIN 84"/>
    <property type="match status" value="1"/>
</dbReference>
<dbReference type="InterPro" id="IPR028015">
    <property type="entry name" value="CCDC84-like"/>
</dbReference>
<dbReference type="OrthoDB" id="1892805at2759"/>
<dbReference type="PANTHER" id="PTHR31198:SF1">
    <property type="entry name" value="CENTROSOMAL AT-AC SPLICING FACTOR"/>
    <property type="match status" value="1"/>
</dbReference>